<evidence type="ECO:0000313" key="9">
    <source>
        <dbReference type="Proteomes" id="UP000095780"/>
    </source>
</evidence>
<evidence type="ECO:0000256" key="3">
    <source>
        <dbReference type="ARBA" id="ARBA00023125"/>
    </source>
</evidence>
<comment type="similarity">
    <text evidence="6">Belongs to the RuvA family.</text>
</comment>
<dbReference type="AlphaFoldDB" id="A0A174YX04"/>
<dbReference type="SUPFAM" id="SSF47781">
    <property type="entry name" value="RuvA domain 2-like"/>
    <property type="match status" value="1"/>
</dbReference>
<reference evidence="8 9" key="1">
    <citation type="submission" date="2015-09" db="EMBL/GenBank/DDBJ databases">
        <authorList>
            <consortium name="Pathogen Informatics"/>
        </authorList>
    </citation>
    <scope>NUCLEOTIDE SEQUENCE [LARGE SCALE GENOMIC DNA]</scope>
    <source>
        <strain evidence="8 9">2789STDY5834878</strain>
    </source>
</reference>
<protein>
    <recommendedName>
        <fullName evidence="6">Holliday junction branch migration complex subunit RuvA</fullName>
    </recommendedName>
</protein>
<dbReference type="Gene3D" id="1.10.150.20">
    <property type="entry name" value="5' to 3' exonuclease, C-terminal subdomain"/>
    <property type="match status" value="1"/>
</dbReference>
<feature type="domain" description="Helix-hairpin-helix DNA-binding motif class 1" evidence="7">
    <location>
        <begin position="108"/>
        <end position="127"/>
    </location>
</feature>
<dbReference type="InterPro" id="IPR010994">
    <property type="entry name" value="RuvA_2-like"/>
</dbReference>
<dbReference type="SUPFAM" id="SSF46929">
    <property type="entry name" value="DNA helicase RuvA subunit, C-terminal domain"/>
    <property type="match status" value="1"/>
</dbReference>
<keyword evidence="8" id="KW-0378">Hydrolase</keyword>
<dbReference type="GO" id="GO:0009378">
    <property type="term" value="F:four-way junction helicase activity"/>
    <property type="evidence" value="ECO:0007669"/>
    <property type="project" value="InterPro"/>
</dbReference>
<dbReference type="GO" id="GO:0006310">
    <property type="term" value="P:DNA recombination"/>
    <property type="evidence" value="ECO:0007669"/>
    <property type="project" value="UniProtKB-UniRule"/>
</dbReference>
<dbReference type="InterPro" id="IPR012340">
    <property type="entry name" value="NA-bd_OB-fold"/>
</dbReference>
<dbReference type="Gene3D" id="2.40.50.140">
    <property type="entry name" value="Nucleic acid-binding proteins"/>
    <property type="match status" value="1"/>
</dbReference>
<comment type="subcellular location">
    <subcellularLocation>
        <location evidence="6">Cytoplasm</location>
    </subcellularLocation>
</comment>
<dbReference type="SUPFAM" id="SSF50249">
    <property type="entry name" value="Nucleic acid-binding proteins"/>
    <property type="match status" value="1"/>
</dbReference>
<dbReference type="RefSeq" id="WP_055285517.1">
    <property type="nucleotide sequence ID" value="NZ_CABIXW010000001.1"/>
</dbReference>
<evidence type="ECO:0000259" key="7">
    <source>
        <dbReference type="SMART" id="SM00278"/>
    </source>
</evidence>
<evidence type="ECO:0000256" key="5">
    <source>
        <dbReference type="ARBA" id="ARBA00023204"/>
    </source>
</evidence>
<evidence type="ECO:0000256" key="6">
    <source>
        <dbReference type="HAMAP-Rule" id="MF_00031"/>
    </source>
</evidence>
<dbReference type="Pfam" id="PF07499">
    <property type="entry name" value="RuvA_C"/>
    <property type="match status" value="1"/>
</dbReference>
<proteinExistence type="inferred from homology"/>
<dbReference type="GO" id="GO:0016787">
    <property type="term" value="F:hydrolase activity"/>
    <property type="evidence" value="ECO:0007669"/>
    <property type="project" value="UniProtKB-KW"/>
</dbReference>
<dbReference type="NCBIfam" id="TIGR00084">
    <property type="entry name" value="ruvA"/>
    <property type="match status" value="1"/>
</dbReference>
<comment type="subunit">
    <text evidence="6">Homotetramer. Forms an RuvA(8)-RuvB(12)-Holliday junction (HJ) complex. HJ DNA is sandwiched between 2 RuvA tetramers; dsDNA enters through RuvA and exits via RuvB. An RuvB hexamer assembles on each DNA strand where it exits the tetramer. Each RuvB hexamer is contacted by two RuvA subunits (via domain III) on 2 adjacent RuvB subunits; this complex drives branch migration. In the full resolvosome a probable DNA-RuvA(4)-RuvB(12)-RuvC(2) complex forms which resolves the HJ.</text>
</comment>
<dbReference type="Pfam" id="PF14520">
    <property type="entry name" value="HHH_5"/>
    <property type="match status" value="1"/>
</dbReference>
<dbReference type="GO" id="GO:0005737">
    <property type="term" value="C:cytoplasm"/>
    <property type="evidence" value="ECO:0007669"/>
    <property type="project" value="UniProtKB-SubCell"/>
</dbReference>
<keyword evidence="3 6" id="KW-0238">DNA-binding</keyword>
<dbReference type="InterPro" id="IPR000085">
    <property type="entry name" value="RuvA"/>
</dbReference>
<dbReference type="GO" id="GO:0005524">
    <property type="term" value="F:ATP binding"/>
    <property type="evidence" value="ECO:0007669"/>
    <property type="project" value="InterPro"/>
</dbReference>
<dbReference type="Proteomes" id="UP000095780">
    <property type="component" value="Unassembled WGS sequence"/>
</dbReference>
<dbReference type="Gene3D" id="1.10.8.10">
    <property type="entry name" value="DNA helicase RuvA subunit, C-terminal domain"/>
    <property type="match status" value="1"/>
</dbReference>
<keyword evidence="5 6" id="KW-0234">DNA repair</keyword>
<dbReference type="HAMAP" id="MF_00031">
    <property type="entry name" value="DNA_HJ_migration_RuvA"/>
    <property type="match status" value="1"/>
</dbReference>
<keyword evidence="2 6" id="KW-0227">DNA damage</keyword>
<keyword evidence="8" id="KW-0067">ATP-binding</keyword>
<organism evidence="8 9">
    <name type="scientific">Lachnospira eligens</name>
    <dbReference type="NCBI Taxonomy" id="39485"/>
    <lineage>
        <taxon>Bacteria</taxon>
        <taxon>Bacillati</taxon>
        <taxon>Bacillota</taxon>
        <taxon>Clostridia</taxon>
        <taxon>Lachnospirales</taxon>
        <taxon>Lachnospiraceae</taxon>
        <taxon>Lachnospira</taxon>
    </lineage>
</organism>
<dbReference type="InterPro" id="IPR003583">
    <property type="entry name" value="Hlx-hairpin-Hlx_DNA-bd_motif"/>
</dbReference>
<dbReference type="InterPro" id="IPR036267">
    <property type="entry name" value="RuvA_C_sf"/>
</dbReference>
<dbReference type="SMART" id="SM00278">
    <property type="entry name" value="HhH1"/>
    <property type="match status" value="2"/>
</dbReference>
<keyword evidence="8" id="KW-0347">Helicase</keyword>
<dbReference type="GO" id="GO:0009379">
    <property type="term" value="C:Holliday junction helicase complex"/>
    <property type="evidence" value="ECO:0007669"/>
    <property type="project" value="InterPro"/>
</dbReference>
<evidence type="ECO:0000256" key="4">
    <source>
        <dbReference type="ARBA" id="ARBA00023172"/>
    </source>
</evidence>
<dbReference type="CDD" id="cd14332">
    <property type="entry name" value="UBA_RuvA_C"/>
    <property type="match status" value="1"/>
</dbReference>
<feature type="region of interest" description="Domain I" evidence="6">
    <location>
        <begin position="1"/>
        <end position="64"/>
    </location>
</feature>
<feature type="region of interest" description="Domain III" evidence="6">
    <location>
        <begin position="154"/>
        <end position="207"/>
    </location>
</feature>
<dbReference type="GO" id="GO:0048476">
    <property type="term" value="C:Holliday junction resolvase complex"/>
    <property type="evidence" value="ECO:0007669"/>
    <property type="project" value="UniProtKB-UniRule"/>
</dbReference>
<comment type="domain">
    <text evidence="6">Has three domains with a flexible linker between the domains II and III and assumes an 'L' shape. Domain III is highly mobile and contacts RuvB.</text>
</comment>
<dbReference type="EMBL" id="CZBV01000001">
    <property type="protein sequence ID" value="CUQ79684.1"/>
    <property type="molecule type" value="Genomic_DNA"/>
</dbReference>
<keyword evidence="4 6" id="KW-0233">DNA recombination</keyword>
<keyword evidence="1 6" id="KW-0963">Cytoplasm</keyword>
<evidence type="ECO:0000313" key="8">
    <source>
        <dbReference type="EMBL" id="CUQ79684.1"/>
    </source>
</evidence>
<accession>A0A174YX04</accession>
<comment type="function">
    <text evidence="6">The RuvA-RuvB-RuvC complex processes Holliday junction (HJ) DNA during genetic recombination and DNA repair, while the RuvA-RuvB complex plays an important role in the rescue of blocked DNA replication forks via replication fork reversal (RFR). RuvA specifically binds to HJ cruciform DNA, conferring on it an open structure. The RuvB hexamer acts as an ATP-dependent pump, pulling dsDNA into and through the RuvAB complex. HJ branch migration allows RuvC to scan DNA until it finds its consensus sequence, where it cleaves and resolves the cruciform DNA.</text>
</comment>
<dbReference type="Pfam" id="PF01330">
    <property type="entry name" value="RuvA_N"/>
    <property type="match status" value="1"/>
</dbReference>
<sequence>MISYIKGELSEILPDVIVVEANGIGYNIYVPGSVLGELPSVGSEVKIYTYMNVKEDECSLFGFLTRDDLSMFKMLICVNGIGPKAALGALSNITADDLRFAVLADDVAAIKALPGIGPKTAQKIIIELKDKLKLDEVFESALSKNKKADNNSNVSNVMMIRNDAVEALVSLGYSSKDALVAVKEVEDIENKDSETVLKEALKKLAKF</sequence>
<evidence type="ECO:0000256" key="1">
    <source>
        <dbReference type="ARBA" id="ARBA00022490"/>
    </source>
</evidence>
<dbReference type="GO" id="GO:0006281">
    <property type="term" value="P:DNA repair"/>
    <property type="evidence" value="ECO:0007669"/>
    <property type="project" value="UniProtKB-UniRule"/>
</dbReference>
<feature type="domain" description="Helix-hairpin-helix DNA-binding motif class 1" evidence="7">
    <location>
        <begin position="73"/>
        <end position="92"/>
    </location>
</feature>
<gene>
    <name evidence="6 8" type="primary">ruvA</name>
    <name evidence="8" type="ORF">ERS852492_00102</name>
</gene>
<evidence type="ECO:0000256" key="2">
    <source>
        <dbReference type="ARBA" id="ARBA00022763"/>
    </source>
</evidence>
<dbReference type="GO" id="GO:0000400">
    <property type="term" value="F:four-way junction DNA binding"/>
    <property type="evidence" value="ECO:0007669"/>
    <property type="project" value="UniProtKB-UniRule"/>
</dbReference>
<comment type="caution">
    <text evidence="6">Lacks conserved residue(s) required for the propagation of feature annotation.</text>
</comment>
<dbReference type="InterPro" id="IPR011114">
    <property type="entry name" value="RuvA_C"/>
</dbReference>
<dbReference type="InterPro" id="IPR013849">
    <property type="entry name" value="DNA_helicase_Holl-junc_RuvA_I"/>
</dbReference>
<name>A0A174YX04_9FIRM</name>
<keyword evidence="8" id="KW-0547">Nucleotide-binding</keyword>